<accession>A0ABW3WX19</accession>
<gene>
    <name evidence="1" type="ORF">ACFQ4G_09130</name>
</gene>
<evidence type="ECO:0000313" key="1">
    <source>
        <dbReference type="EMBL" id="MFD1301746.1"/>
    </source>
</evidence>
<dbReference type="EMBL" id="JBHTND010000010">
    <property type="protein sequence ID" value="MFD1301746.1"/>
    <property type="molecule type" value="Genomic_DNA"/>
</dbReference>
<organism evidence="1 2">
    <name type="scientific">Methylobacterium marchantiae</name>
    <dbReference type="NCBI Taxonomy" id="600331"/>
    <lineage>
        <taxon>Bacteria</taxon>
        <taxon>Pseudomonadati</taxon>
        <taxon>Pseudomonadota</taxon>
        <taxon>Alphaproteobacteria</taxon>
        <taxon>Hyphomicrobiales</taxon>
        <taxon>Methylobacteriaceae</taxon>
        <taxon>Methylobacterium</taxon>
    </lineage>
</organism>
<dbReference type="Proteomes" id="UP001597176">
    <property type="component" value="Unassembled WGS sequence"/>
</dbReference>
<evidence type="ECO:0000313" key="2">
    <source>
        <dbReference type="Proteomes" id="UP001597176"/>
    </source>
</evidence>
<name>A0ABW3WX19_9HYPH</name>
<comment type="caution">
    <text evidence="1">The sequence shown here is derived from an EMBL/GenBank/DDBJ whole genome shotgun (WGS) entry which is preliminary data.</text>
</comment>
<reference evidence="2" key="1">
    <citation type="journal article" date="2019" name="Int. J. Syst. Evol. Microbiol.">
        <title>The Global Catalogue of Microorganisms (GCM) 10K type strain sequencing project: providing services to taxonomists for standard genome sequencing and annotation.</title>
        <authorList>
            <consortium name="The Broad Institute Genomics Platform"/>
            <consortium name="The Broad Institute Genome Sequencing Center for Infectious Disease"/>
            <person name="Wu L."/>
            <person name="Ma J."/>
        </authorList>
    </citation>
    <scope>NUCLEOTIDE SEQUENCE [LARGE SCALE GENOMIC DNA]</scope>
    <source>
        <strain evidence="2">CCUG 56108</strain>
    </source>
</reference>
<protein>
    <submittedName>
        <fullName evidence="1">Uncharacterized protein</fullName>
    </submittedName>
</protein>
<keyword evidence="2" id="KW-1185">Reference proteome</keyword>
<dbReference type="RefSeq" id="WP_238208038.1">
    <property type="nucleotide sequence ID" value="NZ_JBHTND010000010.1"/>
</dbReference>
<sequence length="114" mass="11798">MTSSAPDIDPGNVAANVAHRRPTLTLDVALYDHYLEESALAGDDRRALLESLWAIIVGFVDLGFSVEPAATLADKSGGGCEGFACADSALVELSANSTTNHFEKAAADIASSSD</sequence>
<proteinExistence type="predicted"/>